<dbReference type="Gene3D" id="3.30.710.10">
    <property type="entry name" value="Potassium Channel Kv1.1, Chain A"/>
    <property type="match status" value="2"/>
</dbReference>
<evidence type="ECO:0000313" key="2">
    <source>
        <dbReference type="EMBL" id="OAG16591.1"/>
    </source>
</evidence>
<dbReference type="PANTHER" id="PTHR47843:SF5">
    <property type="entry name" value="BTB_POZ DOMAIN PROTEIN"/>
    <property type="match status" value="1"/>
</dbReference>
<dbReference type="PANTHER" id="PTHR47843">
    <property type="entry name" value="BTB DOMAIN-CONTAINING PROTEIN-RELATED"/>
    <property type="match status" value="1"/>
</dbReference>
<dbReference type="OMA" id="HHTCIYA"/>
<feature type="domain" description="BTB" evidence="1">
    <location>
        <begin position="324"/>
        <end position="394"/>
    </location>
</feature>
<keyword evidence="3" id="KW-1185">Reference proteome</keyword>
<dbReference type="AlphaFoldDB" id="A0A177DB90"/>
<name>A0A177DB90_ALTAL</name>
<evidence type="ECO:0000313" key="3">
    <source>
        <dbReference type="Proteomes" id="UP000077248"/>
    </source>
</evidence>
<dbReference type="KEGG" id="aalt:CC77DRAFT_1077943"/>
<dbReference type="InterPro" id="IPR000210">
    <property type="entry name" value="BTB/POZ_dom"/>
</dbReference>
<dbReference type="EMBL" id="KV441489">
    <property type="protein sequence ID" value="OAG16591.1"/>
    <property type="molecule type" value="Genomic_DNA"/>
</dbReference>
<evidence type="ECO:0000259" key="1">
    <source>
        <dbReference type="PROSITE" id="PS50097"/>
    </source>
</evidence>
<dbReference type="Pfam" id="PF00651">
    <property type="entry name" value="BTB"/>
    <property type="match status" value="2"/>
</dbReference>
<reference evidence="2 3" key="1">
    <citation type="submission" date="2016-05" db="EMBL/GenBank/DDBJ databases">
        <title>Comparative analysis of secretome profiles of manganese(II)-oxidizing ascomycete fungi.</title>
        <authorList>
            <consortium name="DOE Joint Genome Institute"/>
            <person name="Zeiner C.A."/>
            <person name="Purvine S.O."/>
            <person name="Zink E.M."/>
            <person name="Wu S."/>
            <person name="Pasa-Tolic L."/>
            <person name="Chaput D.L."/>
            <person name="Haridas S."/>
            <person name="Grigoriev I.V."/>
            <person name="Santelli C.M."/>
            <person name="Hansel C.M."/>
        </authorList>
    </citation>
    <scope>NUCLEOTIDE SEQUENCE [LARGE SCALE GENOMIC DNA]</scope>
    <source>
        <strain evidence="2 3">SRC1lrK2f</strain>
    </source>
</reference>
<protein>
    <recommendedName>
        <fullName evidence="1">BTB domain-containing protein</fullName>
    </recommendedName>
</protein>
<dbReference type="GeneID" id="29114863"/>
<gene>
    <name evidence="2" type="ORF">CC77DRAFT_1077943</name>
</gene>
<dbReference type="RefSeq" id="XP_018382012.1">
    <property type="nucleotide sequence ID" value="XM_018529269.1"/>
</dbReference>
<dbReference type="CDD" id="cd18186">
    <property type="entry name" value="BTB_POZ_ZBTB_KLHL-like"/>
    <property type="match status" value="2"/>
</dbReference>
<organism evidence="2 3">
    <name type="scientific">Alternaria alternata</name>
    <name type="common">Alternaria rot fungus</name>
    <name type="synonym">Torula alternata</name>
    <dbReference type="NCBI Taxonomy" id="5599"/>
    <lineage>
        <taxon>Eukaryota</taxon>
        <taxon>Fungi</taxon>
        <taxon>Dikarya</taxon>
        <taxon>Ascomycota</taxon>
        <taxon>Pezizomycotina</taxon>
        <taxon>Dothideomycetes</taxon>
        <taxon>Pleosporomycetidae</taxon>
        <taxon>Pleosporales</taxon>
        <taxon>Pleosporineae</taxon>
        <taxon>Pleosporaceae</taxon>
        <taxon>Alternaria</taxon>
        <taxon>Alternaria sect. Alternaria</taxon>
        <taxon>Alternaria alternata complex</taxon>
    </lineage>
</organism>
<dbReference type="InterPro" id="IPR011333">
    <property type="entry name" value="SKP1/BTB/POZ_sf"/>
</dbReference>
<proteinExistence type="predicted"/>
<feature type="domain" description="BTB" evidence="1">
    <location>
        <begin position="23"/>
        <end position="93"/>
    </location>
</feature>
<dbReference type="VEuPathDB" id="FungiDB:CC77DRAFT_1077943"/>
<dbReference type="SUPFAM" id="SSF54695">
    <property type="entry name" value="POZ domain"/>
    <property type="match status" value="2"/>
</dbReference>
<accession>A0A177DB90</accession>
<dbReference type="Proteomes" id="UP000077248">
    <property type="component" value="Unassembled WGS sequence"/>
</dbReference>
<sequence>MAEQAREEFMRTFKSLLESGDYSDFAITCGSDTYNVHKNVVCTRSGFFKGAERFTANQNIGAATAKADLSEEDSVIVKLLVQYLYEGEYDTKLADMTLDTAQPQVKCVKRGGYSYDFPHTCLPDCPDNYRVCHHHECRSTTCREACVNFVCLECCPDWASGTESKSTSDASQLLLSAEMYEIGDKYDVLGLKKLALSKFSLLYDEYWDDVLFAPAAHFAFSTTPENDKGLRDIVTQTIADHMNMLNSPAVEALLHEFNGLAQSQIKTFLDLFSQPLLQSLLQLQRRIENTYCDGYSSVERSYGDDEGRRNLCIPLRLLASGDYSDFTITCGSDTYRVHKNIVCKRSGFFERAERFPRPVGEEASEGKVDLPQDEPEIVRLLVQYLYESDYEVDSDEKYKQKQKQAQAAIDELRSQRSPGGCGHLLNFPHKCAQGCHYHSVWVCPHHHCTNDCSRNCVNFTCEICAPILEAGKTDPKLLLVHSKMYTIGDKYDVAGLKVLACEKFSLVCESLWNEEAFVQAAEYVLSNTPDSDVSLRDVLCQIIVSHIELLNKSAVADLLDKHTKFMFKVLRHVSEAKAGLKRSA</sequence>
<dbReference type="PROSITE" id="PS50097">
    <property type="entry name" value="BTB"/>
    <property type="match status" value="2"/>
</dbReference>